<accession>A0A7H1MYD0</accession>
<dbReference type="PANTHER" id="PTHR43037:SF1">
    <property type="entry name" value="BLL1128 PROTEIN"/>
    <property type="match status" value="1"/>
</dbReference>
<organism evidence="3 4">
    <name type="scientific">Defluviicoccus vanus</name>
    <dbReference type="NCBI Taxonomy" id="111831"/>
    <lineage>
        <taxon>Bacteria</taxon>
        <taxon>Pseudomonadati</taxon>
        <taxon>Pseudomonadota</taxon>
        <taxon>Alphaproteobacteria</taxon>
        <taxon>Rhodospirillales</taxon>
        <taxon>Rhodospirillaceae</taxon>
        <taxon>Defluviicoccus</taxon>
    </lineage>
</organism>
<proteinExistence type="predicted"/>
<dbReference type="Proteomes" id="UP000516369">
    <property type="component" value="Chromosome"/>
</dbReference>
<dbReference type="EMBL" id="CP053923">
    <property type="protein sequence ID" value="QNT68466.1"/>
    <property type="molecule type" value="Genomic_DNA"/>
</dbReference>
<dbReference type="InterPro" id="IPR003140">
    <property type="entry name" value="PLipase/COase/thioEstase"/>
</dbReference>
<keyword evidence="4" id="KW-1185">Reference proteome</keyword>
<sequence length="217" mass="23493">MAAPPPLVLFLHGQGERGSGGTDLQQVCRWGLPKFRSVGTPLADAPFPFLVIAPQCPPQRFWHDDDMQAAIERLLDNLVSEGLVDPDQLFVAGFSMGGIGSFCLALRNPSRIAALVSVCGRCPLPESLAGLATLPMWIAYAEDDEFSELAEGSQLAIDVLSPFGKVVKRTYRLGAIDGLSAHLRTADAAFADHELYRWLARQRRPVAPAVAQASMRP</sequence>
<keyword evidence="1" id="KW-0732">Signal</keyword>
<protein>
    <submittedName>
        <fullName evidence="3">Alpha/beta fold hydrolase</fullName>
    </submittedName>
</protein>
<evidence type="ECO:0000313" key="3">
    <source>
        <dbReference type="EMBL" id="QNT68466.1"/>
    </source>
</evidence>
<evidence type="ECO:0000256" key="1">
    <source>
        <dbReference type="ARBA" id="ARBA00022729"/>
    </source>
</evidence>
<name>A0A7H1MYD0_9PROT</name>
<evidence type="ECO:0000313" key="4">
    <source>
        <dbReference type="Proteomes" id="UP000516369"/>
    </source>
</evidence>
<feature type="domain" description="Phospholipase/carboxylesterase/thioesterase" evidence="2">
    <location>
        <begin position="69"/>
        <end position="159"/>
    </location>
</feature>
<dbReference type="Pfam" id="PF02230">
    <property type="entry name" value="Abhydrolase_2"/>
    <property type="match status" value="1"/>
</dbReference>
<gene>
    <name evidence="3" type="ORF">HQ394_02690</name>
</gene>
<dbReference type="SUPFAM" id="SSF53474">
    <property type="entry name" value="alpha/beta-Hydrolases"/>
    <property type="match status" value="1"/>
</dbReference>
<evidence type="ECO:0000259" key="2">
    <source>
        <dbReference type="Pfam" id="PF02230"/>
    </source>
</evidence>
<dbReference type="AlphaFoldDB" id="A0A7H1MYD0"/>
<dbReference type="GO" id="GO:0016787">
    <property type="term" value="F:hydrolase activity"/>
    <property type="evidence" value="ECO:0007669"/>
    <property type="project" value="UniProtKB-KW"/>
</dbReference>
<dbReference type="InterPro" id="IPR050955">
    <property type="entry name" value="Plant_Biomass_Hydrol_Est"/>
</dbReference>
<dbReference type="InterPro" id="IPR029058">
    <property type="entry name" value="AB_hydrolase_fold"/>
</dbReference>
<dbReference type="PANTHER" id="PTHR43037">
    <property type="entry name" value="UNNAMED PRODUCT-RELATED"/>
    <property type="match status" value="1"/>
</dbReference>
<dbReference type="KEGG" id="dvn:HQ394_02690"/>
<dbReference type="Gene3D" id="3.40.50.1820">
    <property type="entry name" value="alpha/beta hydrolase"/>
    <property type="match status" value="1"/>
</dbReference>
<reference evidence="3 4" key="1">
    <citation type="submission" date="2020-05" db="EMBL/GenBank/DDBJ databases">
        <title>Complete closed genome sequence of Defluviicoccus vanus.</title>
        <authorList>
            <person name="Bessarab I."/>
            <person name="Arumugam K."/>
            <person name="Maszenan A.M."/>
            <person name="Seviour R.J."/>
            <person name="Williams R.B."/>
        </authorList>
    </citation>
    <scope>NUCLEOTIDE SEQUENCE [LARGE SCALE GENOMIC DNA]</scope>
    <source>
        <strain evidence="3 4">Ben 114</strain>
    </source>
</reference>
<keyword evidence="3" id="KW-0378">Hydrolase</keyword>